<evidence type="ECO:0000313" key="2">
    <source>
        <dbReference type="EMBL" id="GAH04614.1"/>
    </source>
</evidence>
<dbReference type="PROSITE" id="PS51085">
    <property type="entry name" value="2FE2S_FER_2"/>
    <property type="match status" value="1"/>
</dbReference>
<dbReference type="InterPro" id="IPR012675">
    <property type="entry name" value="Beta-grasp_dom_sf"/>
</dbReference>
<dbReference type="SUPFAM" id="SSF54292">
    <property type="entry name" value="2Fe-2S ferredoxin-like"/>
    <property type="match status" value="1"/>
</dbReference>
<dbReference type="InterPro" id="IPR036010">
    <property type="entry name" value="2Fe-2S_ferredoxin-like_sf"/>
</dbReference>
<sequence length="94" mass="10169">MAMELEPVESRIIEFEPVGRRTNVPPGSTIYEAARDVGIEIISLCGGIGSCDSCRIQLVAGEISDRTLEEEAVFSAVELSQGWRLACQTEPLGN</sequence>
<name>X1DHW0_9ZZZZ</name>
<dbReference type="Pfam" id="PF00111">
    <property type="entry name" value="Fer2"/>
    <property type="match status" value="1"/>
</dbReference>
<gene>
    <name evidence="2" type="ORF">S01H4_42256</name>
</gene>
<comment type="caution">
    <text evidence="2">The sequence shown here is derived from an EMBL/GenBank/DDBJ whole genome shotgun (WGS) entry which is preliminary data.</text>
</comment>
<evidence type="ECO:0000259" key="1">
    <source>
        <dbReference type="PROSITE" id="PS51085"/>
    </source>
</evidence>
<dbReference type="InterPro" id="IPR001041">
    <property type="entry name" value="2Fe-2S_ferredoxin-type"/>
</dbReference>
<dbReference type="AlphaFoldDB" id="X1DHW0"/>
<proteinExistence type="predicted"/>
<protein>
    <recommendedName>
        <fullName evidence="1">2Fe-2S ferredoxin-type domain-containing protein</fullName>
    </recommendedName>
</protein>
<accession>X1DHW0</accession>
<dbReference type="CDD" id="cd00207">
    <property type="entry name" value="fer2"/>
    <property type="match status" value="1"/>
</dbReference>
<reference evidence="2" key="1">
    <citation type="journal article" date="2014" name="Front. Microbiol.">
        <title>High frequency of phylogenetically diverse reductive dehalogenase-homologous genes in deep subseafloor sedimentary metagenomes.</title>
        <authorList>
            <person name="Kawai M."/>
            <person name="Futagami T."/>
            <person name="Toyoda A."/>
            <person name="Takaki Y."/>
            <person name="Nishi S."/>
            <person name="Hori S."/>
            <person name="Arai W."/>
            <person name="Tsubouchi T."/>
            <person name="Morono Y."/>
            <person name="Uchiyama I."/>
            <person name="Ito T."/>
            <person name="Fujiyama A."/>
            <person name="Inagaki F."/>
            <person name="Takami H."/>
        </authorList>
    </citation>
    <scope>NUCLEOTIDE SEQUENCE</scope>
    <source>
        <strain evidence="2">Expedition CK06-06</strain>
    </source>
</reference>
<feature type="domain" description="2Fe-2S ferredoxin-type" evidence="1">
    <location>
        <begin position="11"/>
        <end position="94"/>
    </location>
</feature>
<dbReference type="GO" id="GO:0051536">
    <property type="term" value="F:iron-sulfur cluster binding"/>
    <property type="evidence" value="ECO:0007669"/>
    <property type="project" value="InterPro"/>
</dbReference>
<dbReference type="Gene3D" id="3.10.20.30">
    <property type="match status" value="1"/>
</dbReference>
<dbReference type="EMBL" id="BART01023191">
    <property type="protein sequence ID" value="GAH04614.1"/>
    <property type="molecule type" value="Genomic_DNA"/>
</dbReference>
<organism evidence="2">
    <name type="scientific">marine sediment metagenome</name>
    <dbReference type="NCBI Taxonomy" id="412755"/>
    <lineage>
        <taxon>unclassified sequences</taxon>
        <taxon>metagenomes</taxon>
        <taxon>ecological metagenomes</taxon>
    </lineage>
</organism>
<feature type="non-terminal residue" evidence="2">
    <location>
        <position position="94"/>
    </location>
</feature>